<name>A0A5R8Y037_9BACT</name>
<dbReference type="EMBL" id="VANU01000004">
    <property type="protein sequence ID" value="TLP37745.1"/>
    <property type="molecule type" value="Genomic_DNA"/>
</dbReference>
<proteinExistence type="predicted"/>
<dbReference type="InterPro" id="IPR006680">
    <property type="entry name" value="Amidohydro-rel"/>
</dbReference>
<comment type="caution">
    <text evidence="2">The sequence shown here is derived from an EMBL/GenBank/DDBJ whole genome shotgun (WGS) entry which is preliminary data.</text>
</comment>
<accession>A0A5R8Y037</accession>
<protein>
    <submittedName>
        <fullName evidence="2">2-pyrone-4,6-dicarboxylate hydrolase</fullName>
    </submittedName>
</protein>
<gene>
    <name evidence="2" type="ORF">FDK22_10545</name>
</gene>
<sequence>MEKKTCMAPDRNTKTPVFKAMENACDAHCHVFGPHEVFPYSPKATYWPPDTPEALLRKMHDTIGISRAVLVQASCHGKDNSAMLDAIKNDPKRYKGVCMADDNFTDEDFKYLDENGVKGVRFNFVTHLGGAPDLEMMERVINKVIPLGWHLVIHVNAEDIIKYEDFFAKFDITIVVDHMGRVPTKEGVEQEAFKILCKFMERENWWVKISCAERISPEPPFYDAIPYAQKLVAIAPDRILWGTDCPHPNIKKYMPNDGDLMDLFPLMVPNPELQKKILVDNPARLYGWED</sequence>
<dbReference type="AlphaFoldDB" id="A0A5R8Y037"/>
<dbReference type="Proteomes" id="UP000308901">
    <property type="component" value="Unassembled WGS sequence"/>
</dbReference>
<dbReference type="GO" id="GO:0016787">
    <property type="term" value="F:hydrolase activity"/>
    <property type="evidence" value="ECO:0007669"/>
    <property type="project" value="UniProtKB-KW"/>
</dbReference>
<dbReference type="InterPro" id="IPR052358">
    <property type="entry name" value="Aro_Compnd_Degr_Hydrolases"/>
</dbReference>
<keyword evidence="3" id="KW-1185">Reference proteome</keyword>
<dbReference type="PANTHER" id="PTHR35563">
    <property type="entry name" value="BARREL METAL-DEPENDENT HYDROLASE, PUTATIVE (AFU_ORTHOLOGUE AFUA_1G16240)-RELATED"/>
    <property type="match status" value="1"/>
</dbReference>
<organism evidence="2 3">
    <name type="scientific">Arcobacter arenosus</name>
    <dbReference type="NCBI Taxonomy" id="2576037"/>
    <lineage>
        <taxon>Bacteria</taxon>
        <taxon>Pseudomonadati</taxon>
        <taxon>Campylobacterota</taxon>
        <taxon>Epsilonproteobacteria</taxon>
        <taxon>Campylobacterales</taxon>
        <taxon>Arcobacteraceae</taxon>
        <taxon>Arcobacter</taxon>
    </lineage>
</organism>
<dbReference type="PANTHER" id="PTHR35563:SF2">
    <property type="entry name" value="BARREL METAL-DEPENDENT HYDROLASE, PUTATIVE (AFU_ORTHOLOGUE AFUA_1G16240)-RELATED"/>
    <property type="match status" value="1"/>
</dbReference>
<keyword evidence="2" id="KW-0378">Hydrolase</keyword>
<evidence type="ECO:0000313" key="3">
    <source>
        <dbReference type="Proteomes" id="UP000308901"/>
    </source>
</evidence>
<dbReference type="SUPFAM" id="SSF51556">
    <property type="entry name" value="Metallo-dependent hydrolases"/>
    <property type="match status" value="1"/>
</dbReference>
<dbReference type="Pfam" id="PF04909">
    <property type="entry name" value="Amidohydro_2"/>
    <property type="match status" value="1"/>
</dbReference>
<dbReference type="Gene3D" id="3.20.20.140">
    <property type="entry name" value="Metal-dependent hydrolases"/>
    <property type="match status" value="1"/>
</dbReference>
<reference evidence="2 3" key="1">
    <citation type="submission" date="2019-05" db="EMBL/GenBank/DDBJ databases">
        <title>Arcobacter sp. nov., isolated from sea sediment.</title>
        <authorList>
            <person name="Kim W."/>
        </authorList>
    </citation>
    <scope>NUCLEOTIDE SEQUENCE [LARGE SCALE GENOMIC DNA]</scope>
    <source>
        <strain evidence="2 3">CAU 1517</strain>
    </source>
</reference>
<feature type="domain" description="Amidohydrolase-related" evidence="1">
    <location>
        <begin position="25"/>
        <end position="287"/>
    </location>
</feature>
<evidence type="ECO:0000313" key="2">
    <source>
        <dbReference type="EMBL" id="TLP37745.1"/>
    </source>
</evidence>
<dbReference type="InterPro" id="IPR032466">
    <property type="entry name" value="Metal_Hydrolase"/>
</dbReference>
<evidence type="ECO:0000259" key="1">
    <source>
        <dbReference type="Pfam" id="PF04909"/>
    </source>
</evidence>
<dbReference type="RefSeq" id="WP_138152925.1">
    <property type="nucleotide sequence ID" value="NZ_VANU01000004.1"/>
</dbReference>
<dbReference type="OrthoDB" id="149172at2"/>